<dbReference type="STRING" id="1247936.BN2475_420032"/>
<evidence type="ECO:0000313" key="1">
    <source>
        <dbReference type="EMBL" id="SIT43279.1"/>
    </source>
</evidence>
<evidence type="ECO:0000313" key="2">
    <source>
        <dbReference type="Proteomes" id="UP000187012"/>
    </source>
</evidence>
<sequence length="59" mass="6522">MENLLCCARAAALRLAQNLDGFHLLTRLIDSHKAARYFGSSRPNIRGAAPTFSLPQPLR</sequence>
<organism evidence="1 2">
    <name type="scientific">Paraburkholderia ribeironis</name>
    <dbReference type="NCBI Taxonomy" id="1247936"/>
    <lineage>
        <taxon>Bacteria</taxon>
        <taxon>Pseudomonadati</taxon>
        <taxon>Pseudomonadota</taxon>
        <taxon>Betaproteobacteria</taxon>
        <taxon>Burkholderiales</taxon>
        <taxon>Burkholderiaceae</taxon>
        <taxon>Paraburkholderia</taxon>
    </lineage>
</organism>
<proteinExistence type="predicted"/>
<accession>A0A1N7S7H1</accession>
<dbReference type="EMBL" id="CYGX02000042">
    <property type="protein sequence ID" value="SIT43279.1"/>
    <property type="molecule type" value="Genomic_DNA"/>
</dbReference>
<reference evidence="1 2" key="1">
    <citation type="submission" date="2016-12" db="EMBL/GenBank/DDBJ databases">
        <authorList>
            <person name="Song W.-J."/>
            <person name="Kurnit D.M."/>
        </authorList>
    </citation>
    <scope>NUCLEOTIDE SEQUENCE [LARGE SCALE GENOMIC DNA]</scope>
    <source>
        <strain evidence="1 2">STM7296</strain>
    </source>
</reference>
<evidence type="ECO:0008006" key="3">
    <source>
        <dbReference type="Google" id="ProtNLM"/>
    </source>
</evidence>
<dbReference type="Proteomes" id="UP000187012">
    <property type="component" value="Unassembled WGS sequence"/>
</dbReference>
<keyword evidence="2" id="KW-1185">Reference proteome</keyword>
<protein>
    <recommendedName>
        <fullName evidence="3">Transposase</fullName>
    </recommendedName>
</protein>
<name>A0A1N7S7H1_9BURK</name>
<gene>
    <name evidence="1" type="ORF">BN2475_420032</name>
</gene>
<dbReference type="AlphaFoldDB" id="A0A1N7S7H1"/>